<dbReference type="Gene3D" id="3.20.20.80">
    <property type="entry name" value="Glycosidases"/>
    <property type="match status" value="1"/>
</dbReference>
<keyword evidence="10" id="KW-0326">Glycosidase</keyword>
<keyword evidence="8" id="KW-0106">Calcium</keyword>
<evidence type="ECO:0000256" key="9">
    <source>
        <dbReference type="ARBA" id="ARBA00023277"/>
    </source>
</evidence>
<dbReference type="OrthoDB" id="9805159at2"/>
<dbReference type="PRINTS" id="PR00110">
    <property type="entry name" value="ALPHAAMYLASE"/>
</dbReference>
<dbReference type="InterPro" id="IPR013783">
    <property type="entry name" value="Ig-like_fold"/>
</dbReference>
<dbReference type="InterPro" id="IPR002044">
    <property type="entry name" value="CBM20"/>
</dbReference>
<gene>
    <name evidence="14" type="ORF">SAMN04488542_11021</name>
</gene>
<accession>A0A1G7KP27</accession>
<reference evidence="14 15" key="1">
    <citation type="submission" date="2016-10" db="EMBL/GenBank/DDBJ databases">
        <authorList>
            <person name="de Groot N.N."/>
        </authorList>
    </citation>
    <scope>NUCLEOTIDE SEQUENCE [LARGE SCALE GENOMIC DNA]</scope>
    <source>
        <strain evidence="14 15">DSM 28129</strain>
    </source>
</reference>
<sequence length="940" mass="101308">MRKARRLWSIVLFVALLMQTLGISVAAQESTDVTISSDVSTLASSTNYGLPANTKDGLIFHAWNWSFDNITNNIPAIAAAGYKSIQTSPIQGTKEGTMDGSKWWLLYQPINFDIGNAQLGSRDQFKRLCEEAEKYGISIIVDVVANHTANAGGGNLEYTPAYNVDPSIRNNPNFWHEFRGVDNWNERWPVTHLGIRLPDLNTSNQELQDKIIGFLNDAVSLGADGFRFDAAKHIELPDDPGGSNFWPRVLGSLNNKQNLYIYGEVLQGGADAYSKYANYMGLTTSYYGDAIRHSVGFNSSKNVNNAKDFNANGVNPSKLVTWVESHDSYANDGNESTYMNDWHIKMGWAIIASRAQTTSLFFNRPAGGGKFASSLGTPGNNLWQDADIVAVNKFHNAMVGQGEHLRTQGNEIMLVERGNKGMTMVNLGGDASINSDTNLANGTYTNKATGGGTFTVSNGKITGNIGGGKIAVLYEAAPNAPEISINQSEGEFYSDSLAVTINYTGASNASYTLNNGSPTSFSSGSTVTLGAGAAYGTTFLLKVTAGQTTKTYTFTKSDPNAALIIHYYKPSSWGTPNIYYYDDSVTPTTIGKAWPGTAMQNEGNGWYSATIAGWSKAKIIFNSNGNQAPGASQPGYQVSGEKWIKDGTIYPNNPDVTIPTISIDKPEGTFNSDSLDVTISYQGANNATYTLNGAAPVSFTSGTKITIGAGDADGSTYTLNVTASNSGTNTTKTYSFTKQLPNTESFTVHFYKPDNWGTPNIYFYDESVSPKKENAAWPGTAMQDEGNGWYSYTISGWDKANVIFNSNGQQTPGASQAGYLVTANSWVKDGVVSNTAPEQNNTLVPVTFNIQNATTNVGQNIYITGNIAELGNWSPQNAVGPASSTNYPTWTLTINLPAGATIEFKAIKKDGSNNVVWESGQNHSFTVNASNPIVEFNFNN</sequence>
<dbReference type="SMART" id="SM00642">
    <property type="entry name" value="Aamy"/>
    <property type="match status" value="1"/>
</dbReference>
<dbReference type="Pfam" id="PF16738">
    <property type="entry name" value="CBM26"/>
    <property type="match status" value="2"/>
</dbReference>
<dbReference type="GO" id="GO:0004556">
    <property type="term" value="F:alpha-amylase activity"/>
    <property type="evidence" value="ECO:0007669"/>
    <property type="project" value="UniProtKB-EC"/>
</dbReference>
<evidence type="ECO:0000259" key="13">
    <source>
        <dbReference type="PROSITE" id="PS51166"/>
    </source>
</evidence>
<keyword evidence="7" id="KW-0378">Hydrolase</keyword>
<dbReference type="InterPro" id="IPR031319">
    <property type="entry name" value="A-amylase_C"/>
</dbReference>
<feature type="signal peptide" evidence="12">
    <location>
        <begin position="1"/>
        <end position="26"/>
    </location>
</feature>
<dbReference type="SUPFAM" id="SSF51445">
    <property type="entry name" value="(Trans)glycosidases"/>
    <property type="match status" value="1"/>
</dbReference>
<dbReference type="GO" id="GO:2001070">
    <property type="term" value="F:starch binding"/>
    <property type="evidence" value="ECO:0007669"/>
    <property type="project" value="InterPro"/>
</dbReference>
<evidence type="ECO:0000313" key="15">
    <source>
        <dbReference type="Proteomes" id="UP000198972"/>
    </source>
</evidence>
<keyword evidence="6" id="KW-0479">Metal-binding</keyword>
<evidence type="ECO:0000256" key="1">
    <source>
        <dbReference type="ARBA" id="ARBA00000548"/>
    </source>
</evidence>
<name>A0A1G7KP27_9BACL</name>
<evidence type="ECO:0000256" key="11">
    <source>
        <dbReference type="RuleBase" id="RU003615"/>
    </source>
</evidence>
<evidence type="ECO:0000256" key="4">
    <source>
        <dbReference type="ARBA" id="ARBA00012595"/>
    </source>
</evidence>
<dbReference type="Pfam" id="PF00128">
    <property type="entry name" value="Alpha-amylase"/>
    <property type="match status" value="1"/>
</dbReference>
<dbReference type="CDD" id="cd11315">
    <property type="entry name" value="AmyAc_bac1_AmyA"/>
    <property type="match status" value="1"/>
</dbReference>
<dbReference type="SUPFAM" id="SSF51011">
    <property type="entry name" value="Glycosyl hydrolase domain"/>
    <property type="match status" value="1"/>
</dbReference>
<evidence type="ECO:0000256" key="6">
    <source>
        <dbReference type="ARBA" id="ARBA00022723"/>
    </source>
</evidence>
<dbReference type="EMBL" id="FNBG01000010">
    <property type="protein sequence ID" value="SDF38993.1"/>
    <property type="molecule type" value="Genomic_DNA"/>
</dbReference>
<comment type="cofactor">
    <cofactor evidence="2">
        <name>Ca(2+)</name>
        <dbReference type="ChEBI" id="CHEBI:29108"/>
    </cofactor>
</comment>
<feature type="domain" description="CBM20" evidence="13">
    <location>
        <begin position="838"/>
        <end position="940"/>
    </location>
</feature>
<dbReference type="InterPro" id="IPR013780">
    <property type="entry name" value="Glyco_hydro_b"/>
</dbReference>
<dbReference type="Gene3D" id="2.60.40.10">
    <property type="entry name" value="Immunoglobulins"/>
    <property type="match status" value="3"/>
</dbReference>
<keyword evidence="12" id="KW-0732">Signal</keyword>
<protein>
    <recommendedName>
        <fullName evidence="5">Alpha-amylase</fullName>
        <ecNumber evidence="4">3.2.1.1</ecNumber>
    </recommendedName>
</protein>
<dbReference type="Gene3D" id="2.60.40.1180">
    <property type="entry name" value="Golgi alpha-mannosidase II"/>
    <property type="match status" value="1"/>
</dbReference>
<organism evidence="14 15">
    <name type="scientific">Fontibacillus panacisegetis</name>
    <dbReference type="NCBI Taxonomy" id="670482"/>
    <lineage>
        <taxon>Bacteria</taxon>
        <taxon>Bacillati</taxon>
        <taxon>Bacillota</taxon>
        <taxon>Bacilli</taxon>
        <taxon>Bacillales</taxon>
        <taxon>Paenibacillaceae</taxon>
        <taxon>Fontibacillus</taxon>
    </lineage>
</organism>
<dbReference type="PANTHER" id="PTHR43447">
    <property type="entry name" value="ALPHA-AMYLASE"/>
    <property type="match status" value="1"/>
</dbReference>
<evidence type="ECO:0000256" key="2">
    <source>
        <dbReference type="ARBA" id="ARBA00001913"/>
    </source>
</evidence>
<feature type="chain" id="PRO_5011683717" description="Alpha-amylase" evidence="12">
    <location>
        <begin position="27"/>
        <end position="940"/>
    </location>
</feature>
<proteinExistence type="inferred from homology"/>
<dbReference type="InterPro" id="IPR017853">
    <property type="entry name" value="GH"/>
</dbReference>
<dbReference type="GO" id="GO:0005975">
    <property type="term" value="P:carbohydrate metabolic process"/>
    <property type="evidence" value="ECO:0007669"/>
    <property type="project" value="InterPro"/>
</dbReference>
<dbReference type="InterPro" id="IPR031965">
    <property type="entry name" value="CBM26"/>
</dbReference>
<dbReference type="Pfam" id="PF00686">
    <property type="entry name" value="CBM_20"/>
    <property type="match status" value="1"/>
</dbReference>
<evidence type="ECO:0000256" key="12">
    <source>
        <dbReference type="SAM" id="SignalP"/>
    </source>
</evidence>
<evidence type="ECO:0000256" key="5">
    <source>
        <dbReference type="ARBA" id="ARBA00017303"/>
    </source>
</evidence>
<comment type="similarity">
    <text evidence="3 11">Belongs to the glycosyl hydrolase 13 family.</text>
</comment>
<dbReference type="SUPFAM" id="SSF49452">
    <property type="entry name" value="Starch-binding domain-like"/>
    <property type="match status" value="1"/>
</dbReference>
<dbReference type="InterPro" id="IPR006046">
    <property type="entry name" value="Alpha_amylase"/>
</dbReference>
<dbReference type="AlphaFoldDB" id="A0A1G7KP27"/>
<keyword evidence="9" id="KW-0119">Carbohydrate metabolism</keyword>
<dbReference type="STRING" id="670482.SAMN04488542_11021"/>
<evidence type="ECO:0000256" key="3">
    <source>
        <dbReference type="ARBA" id="ARBA00008061"/>
    </source>
</evidence>
<dbReference type="RefSeq" id="WP_091229325.1">
    <property type="nucleotide sequence ID" value="NZ_FNBG01000010.1"/>
</dbReference>
<dbReference type="EC" id="3.2.1.1" evidence="4"/>
<dbReference type="InterPro" id="IPR013784">
    <property type="entry name" value="Carb-bd-like_fold"/>
</dbReference>
<evidence type="ECO:0000256" key="10">
    <source>
        <dbReference type="ARBA" id="ARBA00023295"/>
    </source>
</evidence>
<evidence type="ECO:0000256" key="7">
    <source>
        <dbReference type="ARBA" id="ARBA00022801"/>
    </source>
</evidence>
<evidence type="ECO:0000256" key="8">
    <source>
        <dbReference type="ARBA" id="ARBA00022837"/>
    </source>
</evidence>
<dbReference type="SMART" id="SM01065">
    <property type="entry name" value="CBM_2"/>
    <property type="match status" value="1"/>
</dbReference>
<dbReference type="InterPro" id="IPR006047">
    <property type="entry name" value="GH13_cat_dom"/>
</dbReference>
<dbReference type="Proteomes" id="UP000198972">
    <property type="component" value="Unassembled WGS sequence"/>
</dbReference>
<dbReference type="SMART" id="SM00632">
    <property type="entry name" value="Aamy_C"/>
    <property type="match status" value="1"/>
</dbReference>
<dbReference type="GO" id="GO:0046872">
    <property type="term" value="F:metal ion binding"/>
    <property type="evidence" value="ECO:0007669"/>
    <property type="project" value="UniProtKB-KW"/>
</dbReference>
<keyword evidence="15" id="KW-1185">Reference proteome</keyword>
<evidence type="ECO:0000313" key="14">
    <source>
        <dbReference type="EMBL" id="SDF38993.1"/>
    </source>
</evidence>
<dbReference type="PROSITE" id="PS51166">
    <property type="entry name" value="CBM20"/>
    <property type="match status" value="1"/>
</dbReference>
<comment type="catalytic activity">
    <reaction evidence="1">
        <text>Endohydrolysis of (1-&gt;4)-alpha-D-glucosidic linkages in polysaccharides containing three or more (1-&gt;4)-alpha-linked D-glucose units.</text>
        <dbReference type="EC" id="3.2.1.1"/>
    </reaction>
</comment>